<dbReference type="Pfam" id="PF11754">
    <property type="entry name" value="Velvet"/>
    <property type="match status" value="1"/>
</dbReference>
<name>A0ABQ8K2P8_9APHY</name>
<organism evidence="7 8">
    <name type="scientific">Rhodofomes roseus</name>
    <dbReference type="NCBI Taxonomy" id="34475"/>
    <lineage>
        <taxon>Eukaryota</taxon>
        <taxon>Fungi</taxon>
        <taxon>Dikarya</taxon>
        <taxon>Basidiomycota</taxon>
        <taxon>Agaricomycotina</taxon>
        <taxon>Agaricomycetes</taxon>
        <taxon>Polyporales</taxon>
        <taxon>Rhodofomes</taxon>
    </lineage>
</organism>
<dbReference type="PROSITE" id="PS51821">
    <property type="entry name" value="VELVET"/>
    <property type="match status" value="1"/>
</dbReference>
<evidence type="ECO:0000259" key="6">
    <source>
        <dbReference type="PROSITE" id="PS51821"/>
    </source>
</evidence>
<dbReference type="EMBL" id="JADCUA010000028">
    <property type="protein sequence ID" value="KAH9831011.1"/>
    <property type="molecule type" value="Genomic_DNA"/>
</dbReference>
<dbReference type="PANTHER" id="PTHR33572">
    <property type="entry name" value="SPORE DEVELOPMENT REGULATOR VOSA"/>
    <property type="match status" value="1"/>
</dbReference>
<dbReference type="InterPro" id="IPR038491">
    <property type="entry name" value="Velvet_dom_sf"/>
</dbReference>
<feature type="region of interest" description="Disordered" evidence="5">
    <location>
        <begin position="338"/>
        <end position="359"/>
    </location>
</feature>
<evidence type="ECO:0000256" key="4">
    <source>
        <dbReference type="ARBA" id="ARBA00023242"/>
    </source>
</evidence>
<dbReference type="Gene3D" id="2.60.40.3960">
    <property type="entry name" value="Velvet domain"/>
    <property type="match status" value="1"/>
</dbReference>
<keyword evidence="8" id="KW-1185">Reference proteome</keyword>
<protein>
    <submittedName>
        <fullName evidence="7">Velvet factor</fullName>
    </submittedName>
</protein>
<dbReference type="InterPro" id="IPR037525">
    <property type="entry name" value="Velvet_dom"/>
</dbReference>
<feature type="region of interest" description="Disordered" evidence="5">
    <location>
        <begin position="111"/>
        <end position="136"/>
    </location>
</feature>
<dbReference type="Proteomes" id="UP000814176">
    <property type="component" value="Unassembled WGS sequence"/>
</dbReference>
<sequence length="359" mass="38635">MPPSHLDVVPQSPLPIGRLVHFVSGPFANRTVRAELDELQKADLGRKCGNRDRRPLDPPPVVRLKLFEIIDEGTPQETEREISEVNGEAIAYGFICFVDLFPWPPYQDSAASGSLPKQLLPPRPLAHPSGSGGEALPSLASIMTQLAPNPMARSVPGGTAHSSSSVASPYRSAMQLVHTPAPGPVPDSFRGNDPALDITNMRSHVPGPRMELRTPKLVENGQQVAAVVDGVAIPECANCTQAFVGATFVSASCLTHDGKPSLLFVFSDLACNMDGNFLLRYRALNLFGYALETEALPVLAECWGGPVIVYPTKDFPGLAESTELTKYLSRFGVPVNIRQGERKKRGRPEKDKGGASVPT</sequence>
<evidence type="ECO:0000313" key="8">
    <source>
        <dbReference type="Proteomes" id="UP000814176"/>
    </source>
</evidence>
<comment type="subcellular location">
    <subcellularLocation>
        <location evidence="1">Nucleus</location>
    </subcellularLocation>
</comment>
<evidence type="ECO:0000256" key="3">
    <source>
        <dbReference type="ARBA" id="ARBA00023163"/>
    </source>
</evidence>
<evidence type="ECO:0000256" key="5">
    <source>
        <dbReference type="SAM" id="MobiDB-lite"/>
    </source>
</evidence>
<keyword evidence="2" id="KW-0805">Transcription regulation</keyword>
<feature type="domain" description="Velvet" evidence="6">
    <location>
        <begin position="29"/>
        <end position="338"/>
    </location>
</feature>
<evidence type="ECO:0000256" key="1">
    <source>
        <dbReference type="ARBA" id="ARBA00004123"/>
    </source>
</evidence>
<evidence type="ECO:0000256" key="2">
    <source>
        <dbReference type="ARBA" id="ARBA00023015"/>
    </source>
</evidence>
<gene>
    <name evidence="7" type="ORF">C8Q71DRAFT_784061</name>
</gene>
<reference evidence="7 8" key="1">
    <citation type="journal article" date="2021" name="Environ. Microbiol.">
        <title>Gene family expansions and transcriptome signatures uncover fungal adaptations to wood decay.</title>
        <authorList>
            <person name="Hage H."/>
            <person name="Miyauchi S."/>
            <person name="Viragh M."/>
            <person name="Drula E."/>
            <person name="Min B."/>
            <person name="Chaduli D."/>
            <person name="Navarro D."/>
            <person name="Favel A."/>
            <person name="Norest M."/>
            <person name="Lesage-Meessen L."/>
            <person name="Balint B."/>
            <person name="Merenyi Z."/>
            <person name="de Eugenio L."/>
            <person name="Morin E."/>
            <person name="Martinez A.T."/>
            <person name="Baldrian P."/>
            <person name="Stursova M."/>
            <person name="Martinez M.J."/>
            <person name="Novotny C."/>
            <person name="Magnuson J.K."/>
            <person name="Spatafora J.W."/>
            <person name="Maurice S."/>
            <person name="Pangilinan J."/>
            <person name="Andreopoulos W."/>
            <person name="LaButti K."/>
            <person name="Hundley H."/>
            <person name="Na H."/>
            <person name="Kuo A."/>
            <person name="Barry K."/>
            <person name="Lipzen A."/>
            <person name="Henrissat B."/>
            <person name="Riley R."/>
            <person name="Ahrendt S."/>
            <person name="Nagy L.G."/>
            <person name="Grigoriev I.V."/>
            <person name="Martin F."/>
            <person name="Rosso M.N."/>
        </authorList>
    </citation>
    <scope>NUCLEOTIDE SEQUENCE [LARGE SCALE GENOMIC DNA]</scope>
    <source>
        <strain evidence="7 8">CIRM-BRFM 1785</strain>
    </source>
</reference>
<keyword evidence="4" id="KW-0539">Nucleus</keyword>
<comment type="caution">
    <text evidence="7">The sequence shown here is derived from an EMBL/GenBank/DDBJ whole genome shotgun (WGS) entry which is preliminary data.</text>
</comment>
<dbReference type="PANTHER" id="PTHR33572:SF3">
    <property type="entry name" value="VELVET COMPLEX SUBUNIT B"/>
    <property type="match status" value="1"/>
</dbReference>
<keyword evidence="3" id="KW-0804">Transcription</keyword>
<evidence type="ECO:0000313" key="7">
    <source>
        <dbReference type="EMBL" id="KAH9831011.1"/>
    </source>
</evidence>
<proteinExistence type="predicted"/>
<dbReference type="GeneID" id="72005745"/>
<dbReference type="InterPro" id="IPR021740">
    <property type="entry name" value="Velvet"/>
</dbReference>
<accession>A0ABQ8K2P8</accession>
<dbReference type="RefSeq" id="XP_047774258.1">
    <property type="nucleotide sequence ID" value="XM_047925013.1"/>
</dbReference>